<accession>A0A9X7YN30</accession>
<dbReference type="Proteomes" id="UP000596074">
    <property type="component" value="Chromosome"/>
</dbReference>
<evidence type="ECO:0000313" key="3">
    <source>
        <dbReference type="EMBL" id="QQD23623.1"/>
    </source>
</evidence>
<organism evidence="3 4">
    <name type="scientific">Venatoribacter cucullus</name>
    <dbReference type="NCBI Taxonomy" id="2661630"/>
    <lineage>
        <taxon>Bacteria</taxon>
        <taxon>Pseudomonadati</taxon>
        <taxon>Pseudomonadota</taxon>
        <taxon>Gammaproteobacteria</taxon>
        <taxon>Oceanospirillales</taxon>
        <taxon>Oceanospirillaceae</taxon>
        <taxon>Venatoribacter</taxon>
    </lineage>
</organism>
<evidence type="ECO:0000256" key="2">
    <source>
        <dbReference type="SAM" id="SignalP"/>
    </source>
</evidence>
<keyword evidence="2" id="KW-0732">Signal</keyword>
<dbReference type="SMART" id="SM00028">
    <property type="entry name" value="TPR"/>
    <property type="match status" value="4"/>
</dbReference>
<reference evidence="3 4" key="1">
    <citation type="submission" date="2019-11" db="EMBL/GenBank/DDBJ databases">
        <title>Venatorbacter sp. nov. a predator of Campylobacter and other Gram-negative bacteria.</title>
        <authorList>
            <person name="Saeedi A."/>
            <person name="Cummings N.J."/>
            <person name="Connerton I.F."/>
            <person name="Connerton P.L."/>
        </authorList>
    </citation>
    <scope>NUCLEOTIDE SEQUENCE [LARGE SCALE GENOMIC DNA]</scope>
    <source>
        <strain evidence="3">XL5</strain>
    </source>
</reference>
<dbReference type="EMBL" id="CP046056">
    <property type="protein sequence ID" value="QQD23623.1"/>
    <property type="molecule type" value="Genomic_DNA"/>
</dbReference>
<sequence length="431" mass="48744">MKRLCSVLLTGVLAYTGTSAVPLLTPETQAQEQSSQASKPRVRRTQTLRPQIYQKLDEVRALADEKKFSEAQDRLDALEKIRRNSYEQAMTHNMAAYLAFNKEDYAGAIKAYEQVIAIENIPESLEQTTLYSLAKLQMMQENYKAALSMLNKWFSVVEKPSAEAYILRAQMQFQLEQYGKALPDVKKAIALTKEQGQQPKENWLLLERAVYYQNKDFNSLARCLQDLATLYPKSQYWVQLAAVYSELDKPLKELSTLEAAYDKGMLGKEAELVNLAQALLAQEIPFKAAVVLSKGIQDEIVKSSARNLSLLGDAWMLAKEYDKAIVVMGKAAEASQAGMDFYKLAQIHTERQEWDLALNNINKALQLGELAQPYQAHILKGLVLFNLDDLGSARKSFELAQQDEDGAKAAEQWLRYIASEQQRRDYMATAE</sequence>
<gene>
    <name evidence="3" type="ORF">GJQ55_03590</name>
</gene>
<feature type="signal peptide" evidence="2">
    <location>
        <begin position="1"/>
        <end position="20"/>
    </location>
</feature>
<keyword evidence="4" id="KW-1185">Reference proteome</keyword>
<feature type="repeat" description="TPR" evidence="1">
    <location>
        <begin position="162"/>
        <end position="195"/>
    </location>
</feature>
<name>A0A9X7YN30_9GAMM</name>
<dbReference type="PROSITE" id="PS50005">
    <property type="entry name" value="TPR"/>
    <property type="match status" value="1"/>
</dbReference>
<feature type="chain" id="PRO_5040935168" description="Tetratricopeptide repeat protein" evidence="2">
    <location>
        <begin position="21"/>
        <end position="431"/>
    </location>
</feature>
<dbReference type="Pfam" id="PF13432">
    <property type="entry name" value="TPR_16"/>
    <property type="match status" value="1"/>
</dbReference>
<dbReference type="InterPro" id="IPR019734">
    <property type="entry name" value="TPR_rpt"/>
</dbReference>
<dbReference type="Pfam" id="PF13181">
    <property type="entry name" value="TPR_8"/>
    <property type="match status" value="1"/>
</dbReference>
<dbReference type="RefSeq" id="WP_228346155.1">
    <property type="nucleotide sequence ID" value="NZ_CP046056.1"/>
</dbReference>
<dbReference type="SUPFAM" id="SSF48452">
    <property type="entry name" value="TPR-like"/>
    <property type="match status" value="2"/>
</dbReference>
<dbReference type="KEGG" id="vcw:GJQ55_03590"/>
<evidence type="ECO:0008006" key="5">
    <source>
        <dbReference type="Google" id="ProtNLM"/>
    </source>
</evidence>
<dbReference type="Gene3D" id="1.25.40.10">
    <property type="entry name" value="Tetratricopeptide repeat domain"/>
    <property type="match status" value="2"/>
</dbReference>
<dbReference type="InterPro" id="IPR011990">
    <property type="entry name" value="TPR-like_helical_dom_sf"/>
</dbReference>
<evidence type="ECO:0000313" key="4">
    <source>
        <dbReference type="Proteomes" id="UP000596074"/>
    </source>
</evidence>
<keyword evidence="1" id="KW-0802">TPR repeat</keyword>
<dbReference type="AlphaFoldDB" id="A0A9X7YN30"/>
<protein>
    <recommendedName>
        <fullName evidence="5">Tetratricopeptide repeat protein</fullName>
    </recommendedName>
</protein>
<evidence type="ECO:0000256" key="1">
    <source>
        <dbReference type="PROSITE-ProRule" id="PRU00339"/>
    </source>
</evidence>
<proteinExistence type="predicted"/>